<gene>
    <name evidence="2" type="ORF">C7Y72_08165</name>
</gene>
<keyword evidence="1" id="KW-0472">Membrane</keyword>
<evidence type="ECO:0000313" key="2">
    <source>
        <dbReference type="EMBL" id="PTL60762.1"/>
    </source>
</evidence>
<keyword evidence="1" id="KW-0812">Transmembrane</keyword>
<evidence type="ECO:0000313" key="3">
    <source>
        <dbReference type="Proteomes" id="UP000240739"/>
    </source>
</evidence>
<feature type="transmembrane region" description="Helical" evidence="1">
    <location>
        <begin position="55"/>
        <end position="72"/>
    </location>
</feature>
<comment type="caution">
    <text evidence="2">The sequence shown here is derived from an EMBL/GenBank/DDBJ whole genome shotgun (WGS) entry which is preliminary data.</text>
</comment>
<evidence type="ECO:0000256" key="1">
    <source>
        <dbReference type="SAM" id="Phobius"/>
    </source>
</evidence>
<dbReference type="EMBL" id="PYYB01000001">
    <property type="protein sequence ID" value="PTL60762.1"/>
    <property type="molecule type" value="Genomic_DNA"/>
</dbReference>
<proteinExistence type="predicted"/>
<dbReference type="AlphaFoldDB" id="A0A2T4UNE8"/>
<feature type="transmembrane region" description="Helical" evidence="1">
    <location>
        <begin position="78"/>
        <end position="96"/>
    </location>
</feature>
<keyword evidence="3" id="KW-1185">Reference proteome</keyword>
<keyword evidence="1" id="KW-1133">Transmembrane helix</keyword>
<accession>A0A2T4UNE8</accession>
<protein>
    <submittedName>
        <fullName evidence="2">Uncharacterized protein</fullName>
    </submittedName>
</protein>
<name>A0A2T4UNE8_9ACTN</name>
<organism evidence="2 3">
    <name type="scientific">Paraconexibacter algicola</name>
    <dbReference type="NCBI Taxonomy" id="2133960"/>
    <lineage>
        <taxon>Bacteria</taxon>
        <taxon>Bacillati</taxon>
        <taxon>Actinomycetota</taxon>
        <taxon>Thermoleophilia</taxon>
        <taxon>Solirubrobacterales</taxon>
        <taxon>Paraconexibacteraceae</taxon>
        <taxon>Paraconexibacter</taxon>
    </lineage>
</organism>
<reference evidence="2 3" key="1">
    <citation type="submission" date="2018-03" db="EMBL/GenBank/DDBJ databases">
        <title>Aquarubrobacter algicola gen. nov., sp. nov., a novel actinobacterium isolated from shallow eutrophic lake during the end of cyanobacterial harmful algal blooms.</title>
        <authorList>
            <person name="Chun S.J."/>
        </authorList>
    </citation>
    <scope>NUCLEOTIDE SEQUENCE [LARGE SCALE GENOMIC DNA]</scope>
    <source>
        <strain evidence="2 3">Seoho-28</strain>
    </source>
</reference>
<dbReference type="Proteomes" id="UP000240739">
    <property type="component" value="Unassembled WGS sequence"/>
</dbReference>
<sequence>MFVVPVPLVAALSFLLGFGVADLTGVRPLGGLVLVAGGVWCARQVRPVAGTARTAVLLLVALALFVVSHPLGHEIGSWAAVLVVSALVALAAAVLGGPPRGRASRAAA</sequence>
<feature type="transmembrane region" description="Helical" evidence="1">
    <location>
        <begin position="27"/>
        <end position="43"/>
    </location>
</feature>